<dbReference type="Pfam" id="PF26622">
    <property type="entry name" value="DUF8199"/>
    <property type="match status" value="1"/>
</dbReference>
<name>A0A2S4N9B5_9FLAO</name>
<dbReference type="AlphaFoldDB" id="A0A2S4N9B5"/>
<dbReference type="EMBL" id="PQNY01000004">
    <property type="protein sequence ID" value="POS02289.1"/>
    <property type="molecule type" value="Genomic_DNA"/>
</dbReference>
<comment type="caution">
    <text evidence="1">The sequence shown here is derived from an EMBL/GenBank/DDBJ whole genome shotgun (WGS) entry which is preliminary data.</text>
</comment>
<dbReference type="NCBIfam" id="NF047658">
    <property type="entry name" value="HYC_CC_PP"/>
    <property type="match status" value="1"/>
</dbReference>
<gene>
    <name evidence="1" type="ORF">Q361_1048</name>
</gene>
<sequence length="117" mass="13459">MFSQVGVAFNVHFCDNEIASITSSYISLHEIEASCCGVVERDSKCCDTKIVKSVEKQEHTIVQSLDFQCVAILVPEICITYLSRPDYFPVKNNTPQYYCQVHAPPFYKLYHQYIFYA</sequence>
<dbReference type="Proteomes" id="UP000237056">
    <property type="component" value="Unassembled WGS sequence"/>
</dbReference>
<evidence type="ECO:0000313" key="2">
    <source>
        <dbReference type="Proteomes" id="UP000237056"/>
    </source>
</evidence>
<organism evidence="1 2">
    <name type="scientific">Flavobacterium croceum DSM 17960</name>
    <dbReference type="NCBI Taxonomy" id="1121886"/>
    <lineage>
        <taxon>Bacteria</taxon>
        <taxon>Pseudomonadati</taxon>
        <taxon>Bacteroidota</taxon>
        <taxon>Flavobacteriia</taxon>
        <taxon>Flavobacteriales</taxon>
        <taxon>Flavobacteriaceae</taxon>
        <taxon>Flavobacterium</taxon>
    </lineage>
</organism>
<keyword evidence="2" id="KW-1185">Reference proteome</keyword>
<dbReference type="InterPro" id="IPR058512">
    <property type="entry name" value="DUF8199"/>
</dbReference>
<accession>A0A2S4N9B5</accession>
<reference evidence="1 2" key="1">
    <citation type="submission" date="2018-01" db="EMBL/GenBank/DDBJ databases">
        <title>Genomic Encyclopedia of Type Strains, Phase I: the one thousand microbial genomes (KMG-I) project.</title>
        <authorList>
            <person name="Goeker M."/>
        </authorList>
    </citation>
    <scope>NUCLEOTIDE SEQUENCE [LARGE SCALE GENOMIC DNA]</scope>
    <source>
        <strain evidence="1 2">DSM 17960</strain>
    </source>
</reference>
<dbReference type="InterPro" id="IPR058060">
    <property type="entry name" value="HYC_CC_PP"/>
</dbReference>
<protein>
    <submittedName>
        <fullName evidence="1">Uncharacterized protein</fullName>
    </submittedName>
</protein>
<evidence type="ECO:0000313" key="1">
    <source>
        <dbReference type="EMBL" id="POS02289.1"/>
    </source>
</evidence>
<proteinExistence type="predicted"/>